<evidence type="ECO:0000256" key="1">
    <source>
        <dbReference type="ARBA" id="ARBA00004651"/>
    </source>
</evidence>
<dbReference type="Gene3D" id="1.20.1740.10">
    <property type="entry name" value="Amino acid/polyamine transporter I"/>
    <property type="match status" value="1"/>
</dbReference>
<keyword evidence="3" id="KW-0813">Transport</keyword>
<feature type="transmembrane region" description="Helical" evidence="9">
    <location>
        <begin position="236"/>
        <end position="258"/>
    </location>
</feature>
<evidence type="ECO:0000256" key="2">
    <source>
        <dbReference type="ARBA" id="ARBA00008220"/>
    </source>
</evidence>
<keyword evidence="5 9" id="KW-0812">Transmembrane</keyword>
<protein>
    <submittedName>
        <fullName evidence="10">Amino acid/polyamine/organocation transporter, APC superfamily (TC 2.A.3)</fullName>
    </submittedName>
</protein>
<dbReference type="Pfam" id="PF13520">
    <property type="entry name" value="AA_permease_2"/>
    <property type="match status" value="1"/>
</dbReference>
<dbReference type="PIRSF" id="PIRSF006060">
    <property type="entry name" value="AA_transporter"/>
    <property type="match status" value="1"/>
</dbReference>
<dbReference type="PANTHER" id="PTHR42770">
    <property type="entry name" value="AMINO ACID TRANSPORTER-RELATED"/>
    <property type="match status" value="1"/>
</dbReference>
<accession>A0A1T4K961</accession>
<comment type="subcellular location">
    <subcellularLocation>
        <location evidence="1">Cell membrane</location>
        <topology evidence="1">Multi-pass membrane protein</topology>
    </subcellularLocation>
</comment>
<feature type="transmembrane region" description="Helical" evidence="9">
    <location>
        <begin position="392"/>
        <end position="408"/>
    </location>
</feature>
<gene>
    <name evidence="10" type="ORF">SAMN02745782_00076</name>
</gene>
<dbReference type="GeneID" id="70583830"/>
<sequence>MKGNQKLGLTMLTALVFSSMVGAGVFSLPQNMAEVAGVDAIITAWFITGIGIMLLAGCFLYLSRLKPDLDGGIYTYAREGFGEVAGFISAWGYWLCATIGVVGYLVVAFAGLGALLDTPEHIIFGDGNTLSSFIGASLVLWSVHYLVLRGVKQAALINLLATIAKALPLLAFIVVAYWAFEPATFHYDRAGENLNTPFIDQVKNTMLITLWVFTGIEGAIVLSLRARKRNDIGKATFLGVLFALVLYVAVTLLALGVMSRSDVAGLSNPSMAGIMAHLAGGPGRLLISLGLIVSVLASYLSWILYAAEVPYIASQHGAFPKRFTRTNERGTATHALMLTSCTIQFCLLMILFTGESYNALVLLSTSMILIPYFLVGAYLVKVAFKQQLSWRITLVGMGASLYGIWLIYAAGLDTLLLSSVLYLPGLILFFSTRRKAPSAKLGEITKEHSS</sequence>
<evidence type="ECO:0000256" key="7">
    <source>
        <dbReference type="ARBA" id="ARBA00022989"/>
    </source>
</evidence>
<proteinExistence type="inferred from homology"/>
<feature type="transmembrane region" description="Helical" evidence="9">
    <location>
        <begin position="285"/>
        <end position="313"/>
    </location>
</feature>
<comment type="similarity">
    <text evidence="2">Belongs to the amino acid-polyamine-organocation (APC) superfamily. Basic amino acid/polyamine antiporter (APA) (TC 2.A.3.2) family.</text>
</comment>
<feature type="transmembrane region" description="Helical" evidence="9">
    <location>
        <begin position="334"/>
        <end position="353"/>
    </location>
</feature>
<feature type="transmembrane region" description="Helical" evidence="9">
    <location>
        <begin position="414"/>
        <end position="431"/>
    </location>
</feature>
<dbReference type="InterPro" id="IPR002293">
    <property type="entry name" value="AA/rel_permease1"/>
</dbReference>
<feature type="transmembrane region" description="Helical" evidence="9">
    <location>
        <begin position="40"/>
        <end position="63"/>
    </location>
</feature>
<feature type="transmembrane region" description="Helical" evidence="9">
    <location>
        <begin position="205"/>
        <end position="224"/>
    </location>
</feature>
<evidence type="ECO:0000256" key="8">
    <source>
        <dbReference type="ARBA" id="ARBA00023136"/>
    </source>
</evidence>
<evidence type="ECO:0000256" key="4">
    <source>
        <dbReference type="ARBA" id="ARBA00022475"/>
    </source>
</evidence>
<dbReference type="NCBIfam" id="TIGR00905">
    <property type="entry name" value="2A0302"/>
    <property type="match status" value="1"/>
</dbReference>
<dbReference type="STRING" id="1123491.SAMN02745782_00076"/>
<reference evidence="11" key="1">
    <citation type="submission" date="2017-02" db="EMBL/GenBank/DDBJ databases">
        <authorList>
            <person name="Varghese N."/>
            <person name="Submissions S."/>
        </authorList>
    </citation>
    <scope>NUCLEOTIDE SEQUENCE [LARGE SCALE GENOMIC DNA]</scope>
    <source>
        <strain evidence="11">DSM 19608</strain>
    </source>
</reference>
<dbReference type="RefSeq" id="WP_078924493.1">
    <property type="nucleotide sequence ID" value="NZ_FUXB01000001.1"/>
</dbReference>
<dbReference type="AlphaFoldDB" id="A0A1T4K961"/>
<feature type="transmembrane region" description="Helical" evidence="9">
    <location>
        <begin position="84"/>
        <end position="110"/>
    </location>
</feature>
<dbReference type="GO" id="GO:0006865">
    <property type="term" value="P:amino acid transport"/>
    <property type="evidence" value="ECO:0007669"/>
    <property type="project" value="UniProtKB-KW"/>
</dbReference>
<dbReference type="GO" id="GO:0022857">
    <property type="term" value="F:transmembrane transporter activity"/>
    <property type="evidence" value="ECO:0007669"/>
    <property type="project" value="InterPro"/>
</dbReference>
<keyword evidence="6" id="KW-0029">Amino-acid transport</keyword>
<evidence type="ECO:0000256" key="3">
    <source>
        <dbReference type="ARBA" id="ARBA00022448"/>
    </source>
</evidence>
<keyword evidence="7 9" id="KW-1133">Transmembrane helix</keyword>
<evidence type="ECO:0000256" key="5">
    <source>
        <dbReference type="ARBA" id="ARBA00022692"/>
    </source>
</evidence>
<evidence type="ECO:0000313" key="10">
    <source>
        <dbReference type="EMBL" id="SJZ38978.1"/>
    </source>
</evidence>
<feature type="transmembrane region" description="Helical" evidence="9">
    <location>
        <begin position="7"/>
        <end position="28"/>
    </location>
</feature>
<dbReference type="EMBL" id="FUXB01000001">
    <property type="protein sequence ID" value="SJZ38978.1"/>
    <property type="molecule type" value="Genomic_DNA"/>
</dbReference>
<organism evidence="10 11">
    <name type="scientific">Vibrio cincinnatiensis DSM 19608</name>
    <dbReference type="NCBI Taxonomy" id="1123491"/>
    <lineage>
        <taxon>Bacteria</taxon>
        <taxon>Pseudomonadati</taxon>
        <taxon>Pseudomonadota</taxon>
        <taxon>Gammaproteobacteria</taxon>
        <taxon>Vibrionales</taxon>
        <taxon>Vibrionaceae</taxon>
        <taxon>Vibrio</taxon>
    </lineage>
</organism>
<feature type="transmembrane region" description="Helical" evidence="9">
    <location>
        <begin position="130"/>
        <end position="148"/>
    </location>
</feature>
<keyword evidence="4" id="KW-1003">Cell membrane</keyword>
<dbReference type="InterPro" id="IPR004754">
    <property type="entry name" value="Amino_acid_antiprt"/>
</dbReference>
<name>A0A1T4K961_VIBCI</name>
<dbReference type="PANTHER" id="PTHR42770:SF4">
    <property type="entry name" value="ARGININE_ORNITHINE ANTIPORTER-RELATED"/>
    <property type="match status" value="1"/>
</dbReference>
<evidence type="ECO:0000256" key="6">
    <source>
        <dbReference type="ARBA" id="ARBA00022970"/>
    </source>
</evidence>
<feature type="transmembrane region" description="Helical" evidence="9">
    <location>
        <begin position="359"/>
        <end position="380"/>
    </location>
</feature>
<keyword evidence="8 9" id="KW-0472">Membrane</keyword>
<dbReference type="Proteomes" id="UP000190834">
    <property type="component" value="Unassembled WGS sequence"/>
</dbReference>
<dbReference type="OrthoDB" id="3185104at2"/>
<dbReference type="GO" id="GO:0005886">
    <property type="term" value="C:plasma membrane"/>
    <property type="evidence" value="ECO:0007669"/>
    <property type="project" value="UniProtKB-SubCell"/>
</dbReference>
<dbReference type="InterPro" id="IPR050367">
    <property type="entry name" value="APC_superfamily"/>
</dbReference>
<evidence type="ECO:0000256" key="9">
    <source>
        <dbReference type="SAM" id="Phobius"/>
    </source>
</evidence>
<keyword evidence="11" id="KW-1185">Reference proteome</keyword>
<evidence type="ECO:0000313" key="11">
    <source>
        <dbReference type="Proteomes" id="UP000190834"/>
    </source>
</evidence>
<feature type="transmembrane region" description="Helical" evidence="9">
    <location>
        <begin position="155"/>
        <end position="180"/>
    </location>
</feature>